<evidence type="ECO:0000313" key="3">
    <source>
        <dbReference type="Proteomes" id="UP001165135"/>
    </source>
</evidence>
<proteinExistence type="predicted"/>
<evidence type="ECO:0000256" key="1">
    <source>
        <dbReference type="SAM" id="Coils"/>
    </source>
</evidence>
<gene>
    <name evidence="2" type="ORF">Airi01_101320</name>
</gene>
<dbReference type="Proteomes" id="UP001165135">
    <property type="component" value="Unassembled WGS sequence"/>
</dbReference>
<name>A0A9W6RXV4_9ACTN</name>
<protein>
    <submittedName>
        <fullName evidence="2">Uncharacterized protein</fullName>
    </submittedName>
</protein>
<sequence length="145" mass="15515">MSGQEVVSGPGAIVTHGELPVGYVPPSASVRPPASEALDLAAVRDRIKRAYTEVGEVSAQGAHRRWRMSIPSRPDRDSDLIISAALNDAELLAAEVEQLRAQRDAALALHQPDDEGRCKKCVQSWAHEETEAAPCRTARALGAGQ</sequence>
<keyword evidence="1" id="KW-0175">Coiled coil</keyword>
<dbReference type="EMBL" id="BSTJ01000023">
    <property type="protein sequence ID" value="GLY81865.1"/>
    <property type="molecule type" value="Genomic_DNA"/>
</dbReference>
<accession>A0A9W6RXV4</accession>
<reference evidence="2" key="1">
    <citation type="submission" date="2023-03" db="EMBL/GenBank/DDBJ databases">
        <title>Actinoallomurus iriomotensis NBRC 103681.</title>
        <authorList>
            <person name="Ichikawa N."/>
            <person name="Sato H."/>
            <person name="Tonouchi N."/>
        </authorList>
    </citation>
    <scope>NUCLEOTIDE SEQUENCE</scope>
    <source>
        <strain evidence="2">NBRC 103681</strain>
    </source>
</reference>
<organism evidence="2 3">
    <name type="scientific">Actinoallomurus iriomotensis</name>
    <dbReference type="NCBI Taxonomy" id="478107"/>
    <lineage>
        <taxon>Bacteria</taxon>
        <taxon>Bacillati</taxon>
        <taxon>Actinomycetota</taxon>
        <taxon>Actinomycetes</taxon>
        <taxon>Streptosporangiales</taxon>
        <taxon>Thermomonosporaceae</taxon>
        <taxon>Actinoallomurus</taxon>
    </lineage>
</organism>
<comment type="caution">
    <text evidence="2">The sequence shown here is derived from an EMBL/GenBank/DDBJ whole genome shotgun (WGS) entry which is preliminary data.</text>
</comment>
<dbReference type="RefSeq" id="WP_285636893.1">
    <property type="nucleotide sequence ID" value="NZ_BSTJ01000023.1"/>
</dbReference>
<dbReference type="AlphaFoldDB" id="A0A9W6RXV4"/>
<feature type="coiled-coil region" evidence="1">
    <location>
        <begin position="82"/>
        <end position="109"/>
    </location>
</feature>
<evidence type="ECO:0000313" key="2">
    <source>
        <dbReference type="EMBL" id="GLY81865.1"/>
    </source>
</evidence>